<evidence type="ECO:0000313" key="2">
    <source>
        <dbReference type="Proteomes" id="UP000783863"/>
    </source>
</evidence>
<accession>A0A8J7YH01</accession>
<organism evidence="1 2">
    <name type="scientific">Haloarcula salinisoli</name>
    <dbReference type="NCBI Taxonomy" id="2487746"/>
    <lineage>
        <taxon>Archaea</taxon>
        <taxon>Methanobacteriati</taxon>
        <taxon>Methanobacteriota</taxon>
        <taxon>Stenosarchaea group</taxon>
        <taxon>Halobacteria</taxon>
        <taxon>Halobacteriales</taxon>
        <taxon>Haloarculaceae</taxon>
        <taxon>Haloarcula</taxon>
    </lineage>
</organism>
<dbReference type="Pfam" id="PF26508">
    <property type="entry name" value="DUF8170"/>
    <property type="match status" value="1"/>
</dbReference>
<name>A0A8J7YH01_9EURY</name>
<keyword evidence="2" id="KW-1185">Reference proteome</keyword>
<evidence type="ECO:0000313" key="1">
    <source>
        <dbReference type="EMBL" id="MBX0305780.1"/>
    </source>
</evidence>
<protein>
    <submittedName>
        <fullName evidence="1">Uncharacterized protein</fullName>
    </submittedName>
</protein>
<proteinExistence type="predicted"/>
<dbReference type="Proteomes" id="UP000783863">
    <property type="component" value="Unassembled WGS sequence"/>
</dbReference>
<gene>
    <name evidence="1" type="ORF">EGD98_19235</name>
</gene>
<reference evidence="1" key="1">
    <citation type="submission" date="2021-06" db="EMBL/GenBank/DDBJ databases">
        <title>Halomicroarcula sp. F24A a new haloarchaeum isolated from saline soil.</title>
        <authorList>
            <person name="Duran-Viseras A."/>
            <person name="Sanchez-Porro C."/>
            <person name="Ventosa A."/>
        </authorList>
    </citation>
    <scope>NUCLEOTIDE SEQUENCE</scope>
    <source>
        <strain evidence="1">F24A</strain>
    </source>
</reference>
<comment type="caution">
    <text evidence="1">The sequence shown here is derived from an EMBL/GenBank/DDBJ whole genome shotgun (WGS) entry which is preliminary data.</text>
</comment>
<dbReference type="InterPro" id="IPR058483">
    <property type="entry name" value="DUF8170"/>
</dbReference>
<dbReference type="AlphaFoldDB" id="A0A8J7YH01"/>
<dbReference type="RefSeq" id="WP_220589973.1">
    <property type="nucleotide sequence ID" value="NZ_RKLQ01000005.1"/>
</dbReference>
<dbReference type="EMBL" id="RKLQ01000005">
    <property type="protein sequence ID" value="MBX0305780.1"/>
    <property type="molecule type" value="Genomic_DNA"/>
</dbReference>
<sequence>MTTDDGMRAVIDKLGSTPGETLTPERVEAIQTAMHEELGRFINTTSYFVLGSYAEEERPRLEAVRDHLASEVQHSSTDEEVEAFLMDEILDISEFFTSKFKLLASYADNIVGVYEHSKGGHAWEAGYIDQPTYRDRTRAFYRSYDTEEEEYAAYDAMFAHYLLSMERVDRANTWTDPDDLLEEVRAAYVDQ</sequence>